<evidence type="ECO:0000256" key="5">
    <source>
        <dbReference type="ARBA" id="ARBA00022695"/>
    </source>
</evidence>
<dbReference type="Gene3D" id="3.30.230.70">
    <property type="entry name" value="GHMP Kinase, N-terminal domain"/>
    <property type="match status" value="2"/>
</dbReference>
<dbReference type="PROSITE" id="PS50126">
    <property type="entry name" value="S1"/>
    <property type="match status" value="1"/>
</dbReference>
<dbReference type="Pfam" id="PF01138">
    <property type="entry name" value="RNase_PH"/>
    <property type="match status" value="2"/>
</dbReference>
<dbReference type="OrthoDB" id="9804305at2"/>
<dbReference type="InterPro" id="IPR012340">
    <property type="entry name" value="NA-bd_OB-fold"/>
</dbReference>
<evidence type="ECO:0000256" key="8">
    <source>
        <dbReference type="ARBA" id="ARBA00022884"/>
    </source>
</evidence>
<dbReference type="Gene3D" id="3.30.1370.10">
    <property type="entry name" value="K Homology domain, type 1"/>
    <property type="match status" value="1"/>
</dbReference>
<dbReference type="PANTHER" id="PTHR11252:SF0">
    <property type="entry name" value="POLYRIBONUCLEOTIDE NUCLEOTIDYLTRANSFERASE 1, MITOCHONDRIAL"/>
    <property type="match status" value="1"/>
</dbReference>
<name>A0A0P6XKM8_9CHLR</name>
<evidence type="ECO:0000256" key="10">
    <source>
        <dbReference type="SAM" id="MobiDB-lite"/>
    </source>
</evidence>
<gene>
    <name evidence="9" type="primary">pnp</name>
    <name evidence="12" type="ORF">ADN01_07610</name>
</gene>
<organism evidence="12 13">
    <name type="scientific">Levilinea saccharolytica</name>
    <dbReference type="NCBI Taxonomy" id="229921"/>
    <lineage>
        <taxon>Bacteria</taxon>
        <taxon>Bacillati</taxon>
        <taxon>Chloroflexota</taxon>
        <taxon>Anaerolineae</taxon>
        <taxon>Anaerolineales</taxon>
        <taxon>Anaerolineaceae</taxon>
        <taxon>Levilinea</taxon>
    </lineage>
</organism>
<dbReference type="SUPFAM" id="SSF50249">
    <property type="entry name" value="Nucleic acid-binding proteins"/>
    <property type="match status" value="1"/>
</dbReference>
<dbReference type="GO" id="GO:0006396">
    <property type="term" value="P:RNA processing"/>
    <property type="evidence" value="ECO:0007669"/>
    <property type="project" value="InterPro"/>
</dbReference>
<dbReference type="EC" id="2.7.7.8" evidence="9"/>
<dbReference type="GO" id="GO:0000175">
    <property type="term" value="F:3'-5'-RNA exonuclease activity"/>
    <property type="evidence" value="ECO:0007669"/>
    <property type="project" value="TreeGrafter"/>
</dbReference>
<keyword evidence="4 9" id="KW-0808">Transferase</keyword>
<dbReference type="GO" id="GO:0004654">
    <property type="term" value="F:polyribonucleotide nucleotidyltransferase activity"/>
    <property type="evidence" value="ECO:0007669"/>
    <property type="project" value="UniProtKB-UniRule"/>
</dbReference>
<dbReference type="PANTHER" id="PTHR11252">
    <property type="entry name" value="POLYRIBONUCLEOTIDE NUCLEOTIDYLTRANSFERASE"/>
    <property type="match status" value="1"/>
</dbReference>
<dbReference type="GO" id="GO:0003723">
    <property type="term" value="F:RNA binding"/>
    <property type="evidence" value="ECO:0007669"/>
    <property type="project" value="UniProtKB-UniRule"/>
</dbReference>
<dbReference type="PATRIC" id="fig|229921.5.peg.719"/>
<dbReference type="InterPro" id="IPR004088">
    <property type="entry name" value="KH_dom_type_1"/>
</dbReference>
<dbReference type="GO" id="GO:0005829">
    <property type="term" value="C:cytosol"/>
    <property type="evidence" value="ECO:0007669"/>
    <property type="project" value="TreeGrafter"/>
</dbReference>
<reference evidence="12 13" key="1">
    <citation type="submission" date="2015-07" db="EMBL/GenBank/DDBJ databases">
        <title>Genome sequence of Levilinea saccharolytica DSM 16555.</title>
        <authorList>
            <person name="Hemp J."/>
            <person name="Ward L.M."/>
            <person name="Pace L.A."/>
            <person name="Fischer W.W."/>
        </authorList>
    </citation>
    <scope>NUCLEOTIDE SEQUENCE [LARGE SCALE GENOMIC DNA]</scope>
    <source>
        <strain evidence="12 13">KIBI-1</strain>
    </source>
</reference>
<evidence type="ECO:0000256" key="1">
    <source>
        <dbReference type="ARBA" id="ARBA00004496"/>
    </source>
</evidence>
<keyword evidence="7 9" id="KW-0460">Magnesium</keyword>
<dbReference type="InterPro" id="IPR001247">
    <property type="entry name" value="ExoRNase_PH_dom1"/>
</dbReference>
<dbReference type="InterPro" id="IPR015848">
    <property type="entry name" value="PNPase_PH_RNA-bd_bac/org-type"/>
</dbReference>
<sequence>MKPEAKQYTAVVGGREIVFETGKLAHQAGGAVTVTLGESVVFGAATMSAKPRLGLDFFPLSVEYEERMYAGGRIPGSFFRREGRPSEDSILVARLTDRPLRPLFNQEMRNDVQVILYSFSADPENPLDILATNAASAALMISDIPWGGPVGAVRVGLIDGEFVINPTFSEMEKSTLNLRLAGTKDAILMVECGAEEISEEVMVKALIAGHQAIQPLVEVQARMAAEIGKAKREVTLYTLDAGMVEKAAELFAQRIEDVLDAPHTKAEMYAAVDEMEAEAVAQFAGEDETLVGQAKEAFHAVYKRVIRDRITNRHIRPDGRGITEIRPIWCEVGVSPRAHGSGLFTRGETQVLTLATLGTPKEAQEIDSLTPTDSKRYMHHYNFPPFCTGEVKPLRGSSRREIGHGALAERALLPVLPSEAEFPYTLRLVSEVLASNGSSSMASVCGSTLALMDTGVPIKAPVAGIAMGLIKEGDSYVILTDIQGAEDHEGDMDFKVAGTDKGITALQMDIKITGITPEIMTEALAQAHEARLNILDQMLAVIPAPRPDLKPHAPRITTVKIPVDKIGAIIGPGGKMIRAIQEETNTKIDISDDGTVFIAATSGENEAAARERILGLTETAQIGRIYTGKVVRITDFGAFVEILPNMDGLVHISQLDTERVRSVEDVVSIGDEITVMVTAIDENGKIRLSRTAVLEGWTPEEALEHDQPKRPSGGDRGGDRGGRPFNGSRGGDRGGRGGSGGRGDRGGSRR</sequence>
<dbReference type="InterPro" id="IPR012162">
    <property type="entry name" value="PNPase"/>
</dbReference>
<dbReference type="FunFam" id="2.40.50.140:FF:000023">
    <property type="entry name" value="Polyribonucleotide nucleotidyltransferase"/>
    <property type="match status" value="1"/>
</dbReference>
<comment type="subcellular location">
    <subcellularLocation>
        <location evidence="1 9">Cytoplasm</location>
    </subcellularLocation>
</comment>
<keyword evidence="8 9" id="KW-0694">RNA-binding</keyword>
<evidence type="ECO:0000256" key="3">
    <source>
        <dbReference type="ARBA" id="ARBA00022490"/>
    </source>
</evidence>
<dbReference type="CDD" id="cd02393">
    <property type="entry name" value="KH-I_PNPase"/>
    <property type="match status" value="1"/>
</dbReference>
<dbReference type="NCBIfam" id="TIGR03591">
    <property type="entry name" value="polynuc_phos"/>
    <property type="match status" value="1"/>
</dbReference>
<keyword evidence="5 9" id="KW-0548">Nucleotidyltransferase</keyword>
<dbReference type="InterPro" id="IPR003029">
    <property type="entry name" value="S1_domain"/>
</dbReference>
<dbReference type="CDD" id="cd04472">
    <property type="entry name" value="S1_PNPase"/>
    <property type="match status" value="1"/>
</dbReference>
<evidence type="ECO:0000256" key="4">
    <source>
        <dbReference type="ARBA" id="ARBA00022679"/>
    </source>
</evidence>
<evidence type="ECO:0000256" key="7">
    <source>
        <dbReference type="ARBA" id="ARBA00022842"/>
    </source>
</evidence>
<dbReference type="STRING" id="229921.ADN01_07610"/>
<evidence type="ECO:0000256" key="2">
    <source>
        <dbReference type="ARBA" id="ARBA00007404"/>
    </source>
</evidence>
<dbReference type="EMBL" id="LGCM01000029">
    <property type="protein sequence ID" value="KPL83571.1"/>
    <property type="molecule type" value="Genomic_DNA"/>
</dbReference>
<dbReference type="InterPro" id="IPR020568">
    <property type="entry name" value="Ribosomal_Su5_D2-typ_SF"/>
</dbReference>
<feature type="compositionally biased region" description="Basic and acidic residues" evidence="10">
    <location>
        <begin position="702"/>
        <end position="722"/>
    </location>
</feature>
<dbReference type="GO" id="GO:0006402">
    <property type="term" value="P:mRNA catabolic process"/>
    <property type="evidence" value="ECO:0007669"/>
    <property type="project" value="UniProtKB-UniRule"/>
</dbReference>
<dbReference type="RefSeq" id="WP_062418962.1">
    <property type="nucleotide sequence ID" value="NZ_DF967974.1"/>
</dbReference>
<dbReference type="FunFam" id="3.30.230.70:FF:000002">
    <property type="entry name" value="Polyribonucleotide nucleotidyltransferase"/>
    <property type="match status" value="1"/>
</dbReference>
<accession>A0A0P6XKM8</accession>
<evidence type="ECO:0000313" key="12">
    <source>
        <dbReference type="EMBL" id="KPL83571.1"/>
    </source>
</evidence>
<comment type="cofactor">
    <cofactor evidence="9">
        <name>Mg(2+)</name>
        <dbReference type="ChEBI" id="CHEBI:18420"/>
    </cofactor>
</comment>
<comment type="similarity">
    <text evidence="2 9">Belongs to the polyribonucleotide nucleotidyltransferase family.</text>
</comment>
<evidence type="ECO:0000313" key="13">
    <source>
        <dbReference type="Proteomes" id="UP000050501"/>
    </source>
</evidence>
<dbReference type="SMART" id="SM00322">
    <property type="entry name" value="KH"/>
    <property type="match status" value="1"/>
</dbReference>
<dbReference type="InterPro" id="IPR027408">
    <property type="entry name" value="PNPase/RNase_PH_dom_sf"/>
</dbReference>
<comment type="catalytic activity">
    <reaction evidence="9">
        <text>RNA(n+1) + phosphate = RNA(n) + a ribonucleoside 5'-diphosphate</text>
        <dbReference type="Rhea" id="RHEA:22096"/>
        <dbReference type="Rhea" id="RHEA-COMP:14527"/>
        <dbReference type="Rhea" id="RHEA-COMP:17342"/>
        <dbReference type="ChEBI" id="CHEBI:43474"/>
        <dbReference type="ChEBI" id="CHEBI:57930"/>
        <dbReference type="ChEBI" id="CHEBI:140395"/>
        <dbReference type="EC" id="2.7.7.8"/>
    </reaction>
</comment>
<evidence type="ECO:0000259" key="11">
    <source>
        <dbReference type="PROSITE" id="PS50126"/>
    </source>
</evidence>
<dbReference type="Pfam" id="PF00013">
    <property type="entry name" value="KH_1"/>
    <property type="match status" value="1"/>
</dbReference>
<comment type="caution">
    <text evidence="12">The sequence shown here is derived from an EMBL/GenBank/DDBJ whole genome shotgun (WGS) entry which is preliminary data.</text>
</comment>
<dbReference type="InterPro" id="IPR036612">
    <property type="entry name" value="KH_dom_type_1_sf"/>
</dbReference>
<dbReference type="CDD" id="cd11364">
    <property type="entry name" value="RNase_PH_PNPase_2"/>
    <property type="match status" value="1"/>
</dbReference>
<dbReference type="SUPFAM" id="SSF55666">
    <property type="entry name" value="Ribonuclease PH domain 2-like"/>
    <property type="match status" value="2"/>
</dbReference>
<dbReference type="GO" id="GO:0000287">
    <property type="term" value="F:magnesium ion binding"/>
    <property type="evidence" value="ECO:0007669"/>
    <property type="project" value="UniProtKB-UniRule"/>
</dbReference>
<keyword evidence="3 9" id="KW-0963">Cytoplasm</keyword>
<dbReference type="PROSITE" id="PS50084">
    <property type="entry name" value="KH_TYPE_1"/>
    <property type="match status" value="1"/>
</dbReference>
<dbReference type="CDD" id="cd11363">
    <property type="entry name" value="RNase_PH_PNPase_1"/>
    <property type="match status" value="1"/>
</dbReference>
<dbReference type="NCBIfam" id="NF008805">
    <property type="entry name" value="PRK11824.1"/>
    <property type="match status" value="1"/>
</dbReference>
<dbReference type="Pfam" id="PF00575">
    <property type="entry name" value="S1"/>
    <property type="match status" value="1"/>
</dbReference>
<dbReference type="FunFam" id="3.30.230.70:FF:000001">
    <property type="entry name" value="Polyribonucleotide nucleotidyltransferase"/>
    <property type="match status" value="1"/>
</dbReference>
<feature type="region of interest" description="Disordered" evidence="10">
    <location>
        <begin position="698"/>
        <end position="750"/>
    </location>
</feature>
<keyword evidence="13" id="KW-1185">Reference proteome</keyword>
<dbReference type="Pfam" id="PF03726">
    <property type="entry name" value="PNPase"/>
    <property type="match status" value="1"/>
</dbReference>
<feature type="binding site" evidence="9">
    <location>
        <position position="493"/>
    </location>
    <ligand>
        <name>Mg(2+)</name>
        <dbReference type="ChEBI" id="CHEBI:18420"/>
    </ligand>
</feature>
<dbReference type="AlphaFoldDB" id="A0A0P6XKM8"/>
<evidence type="ECO:0000256" key="9">
    <source>
        <dbReference type="HAMAP-Rule" id="MF_01595"/>
    </source>
</evidence>
<dbReference type="PIRSF" id="PIRSF005499">
    <property type="entry name" value="PNPase"/>
    <property type="match status" value="1"/>
</dbReference>
<dbReference type="Pfam" id="PF03725">
    <property type="entry name" value="RNase_PH_C"/>
    <property type="match status" value="2"/>
</dbReference>
<evidence type="ECO:0000256" key="6">
    <source>
        <dbReference type="ARBA" id="ARBA00022723"/>
    </source>
</evidence>
<dbReference type="SMART" id="SM00316">
    <property type="entry name" value="S1"/>
    <property type="match status" value="1"/>
</dbReference>
<feature type="domain" description="S1 motif" evidence="11">
    <location>
        <begin position="623"/>
        <end position="691"/>
    </location>
</feature>
<feature type="binding site" evidence="9">
    <location>
        <position position="487"/>
    </location>
    <ligand>
        <name>Mg(2+)</name>
        <dbReference type="ChEBI" id="CHEBI:18420"/>
    </ligand>
</feature>
<keyword evidence="6 9" id="KW-0479">Metal-binding</keyword>
<dbReference type="InterPro" id="IPR036456">
    <property type="entry name" value="PNPase_PH_RNA-bd_sf"/>
</dbReference>
<dbReference type="Proteomes" id="UP000050501">
    <property type="component" value="Unassembled WGS sequence"/>
</dbReference>
<dbReference type="InterPro" id="IPR004087">
    <property type="entry name" value="KH_dom"/>
</dbReference>
<dbReference type="SUPFAM" id="SSF46915">
    <property type="entry name" value="Polynucleotide phosphorylase/guanosine pentaphosphate synthase (PNPase/GPSI), domain 3"/>
    <property type="match status" value="1"/>
</dbReference>
<dbReference type="SUPFAM" id="SSF54791">
    <property type="entry name" value="Eukaryotic type KH-domain (KH-domain type I)"/>
    <property type="match status" value="1"/>
</dbReference>
<dbReference type="InterPro" id="IPR036345">
    <property type="entry name" value="ExoRNase_PH_dom2_sf"/>
</dbReference>
<comment type="function">
    <text evidence="9">Involved in mRNA degradation. Catalyzes the phosphorolysis of single-stranded polyribonucleotides processively in the 3'- to 5'-direction.</text>
</comment>
<dbReference type="FunFam" id="3.30.1370.10:FF:000001">
    <property type="entry name" value="Polyribonucleotide nucleotidyltransferase"/>
    <property type="match status" value="1"/>
</dbReference>
<dbReference type="InterPro" id="IPR015847">
    <property type="entry name" value="ExoRNase_PH_dom2"/>
</dbReference>
<proteinExistence type="inferred from homology"/>
<protein>
    <recommendedName>
        <fullName evidence="9">Polyribonucleotide nucleotidyltransferase</fullName>
        <ecNumber evidence="9">2.7.7.8</ecNumber>
    </recommendedName>
    <alternativeName>
        <fullName evidence="9">Polynucleotide phosphorylase</fullName>
        <shortName evidence="9">PNPase</shortName>
    </alternativeName>
</protein>
<dbReference type="SUPFAM" id="SSF54211">
    <property type="entry name" value="Ribosomal protein S5 domain 2-like"/>
    <property type="match status" value="2"/>
</dbReference>
<dbReference type="HAMAP" id="MF_01595">
    <property type="entry name" value="PNPase"/>
    <property type="match status" value="1"/>
</dbReference>
<dbReference type="Gene3D" id="2.40.50.140">
    <property type="entry name" value="Nucleic acid-binding proteins"/>
    <property type="match status" value="1"/>
</dbReference>